<dbReference type="Proteomes" id="UP000233398">
    <property type="component" value="Unassembled WGS sequence"/>
</dbReference>
<comment type="caution">
    <text evidence="1">The sequence shown here is derived from an EMBL/GenBank/DDBJ whole genome shotgun (WGS) entry which is preliminary data.</text>
</comment>
<protein>
    <recommendedName>
        <fullName evidence="3">Replication initiation protein</fullName>
    </recommendedName>
</protein>
<reference evidence="1 2" key="1">
    <citation type="submission" date="2017-11" db="EMBL/GenBank/DDBJ databases">
        <title>Rhodohalobacter 15182 sp. nov., isolated from a salt lake.</title>
        <authorList>
            <person name="Han S."/>
        </authorList>
    </citation>
    <scope>NUCLEOTIDE SEQUENCE [LARGE SCALE GENOMIC DNA]</scope>
    <source>
        <strain evidence="1 2">15182</strain>
    </source>
</reference>
<keyword evidence="2" id="KW-1185">Reference proteome</keyword>
<organism evidence="1 2">
    <name type="scientific">Rhodohalobacter barkolensis</name>
    <dbReference type="NCBI Taxonomy" id="2053187"/>
    <lineage>
        <taxon>Bacteria</taxon>
        <taxon>Pseudomonadati</taxon>
        <taxon>Balneolota</taxon>
        <taxon>Balneolia</taxon>
        <taxon>Balneolales</taxon>
        <taxon>Balneolaceae</taxon>
        <taxon>Rhodohalobacter</taxon>
    </lineage>
</organism>
<gene>
    <name evidence="1" type="ORF">CWD77_07530</name>
</gene>
<dbReference type="EMBL" id="PISP01000001">
    <property type="protein sequence ID" value="PKD45284.1"/>
    <property type="molecule type" value="Genomic_DNA"/>
</dbReference>
<evidence type="ECO:0000313" key="1">
    <source>
        <dbReference type="EMBL" id="PKD45284.1"/>
    </source>
</evidence>
<proteinExistence type="predicted"/>
<accession>A0A2N0VMA9</accession>
<dbReference type="AlphaFoldDB" id="A0A2N0VMA9"/>
<dbReference type="RefSeq" id="WP_101072856.1">
    <property type="nucleotide sequence ID" value="NZ_PISP01000001.1"/>
</dbReference>
<evidence type="ECO:0000313" key="2">
    <source>
        <dbReference type="Proteomes" id="UP000233398"/>
    </source>
</evidence>
<sequence>MNYERNYKLQREYTEWLSKERWDYFFTGTFKFEGITPNGARRAAERFFRGFPTKELVVLFIESGSLYGKVHLHGLLRFRIDRKPSAETIWRGWFDKYGRAKVEVPKSSEDVSSYCCKYVTKEMKDETFIVL</sequence>
<name>A0A2N0VMA9_9BACT</name>
<evidence type="ECO:0008006" key="3">
    <source>
        <dbReference type="Google" id="ProtNLM"/>
    </source>
</evidence>